<dbReference type="PRINTS" id="PR00385">
    <property type="entry name" value="P450"/>
</dbReference>
<evidence type="ECO:0000256" key="2">
    <source>
        <dbReference type="ARBA" id="ARBA00010617"/>
    </source>
</evidence>
<dbReference type="InterPro" id="IPR002401">
    <property type="entry name" value="Cyt_P450_E_grp-I"/>
</dbReference>
<dbReference type="PANTHER" id="PTHR24305">
    <property type="entry name" value="CYTOCHROME P450"/>
    <property type="match status" value="1"/>
</dbReference>
<proteinExistence type="inferred from homology"/>
<dbReference type="SUPFAM" id="SSF48264">
    <property type="entry name" value="Cytochrome P450"/>
    <property type="match status" value="1"/>
</dbReference>
<dbReference type="InterPro" id="IPR050121">
    <property type="entry name" value="Cytochrome_P450_monoxygenase"/>
</dbReference>
<dbReference type="GO" id="GO:0020037">
    <property type="term" value="F:heme binding"/>
    <property type="evidence" value="ECO:0007669"/>
    <property type="project" value="InterPro"/>
</dbReference>
<keyword evidence="5 6" id="KW-0408">Iron</keyword>
<evidence type="ECO:0000256" key="7">
    <source>
        <dbReference type="RuleBase" id="RU000461"/>
    </source>
</evidence>
<evidence type="ECO:0000256" key="1">
    <source>
        <dbReference type="ARBA" id="ARBA00001971"/>
    </source>
</evidence>
<dbReference type="InterPro" id="IPR001128">
    <property type="entry name" value="Cyt_P450"/>
</dbReference>
<evidence type="ECO:0000256" key="6">
    <source>
        <dbReference type="PIRSR" id="PIRSR602401-1"/>
    </source>
</evidence>
<dbReference type="Gene3D" id="1.10.630.10">
    <property type="entry name" value="Cytochrome P450"/>
    <property type="match status" value="1"/>
</dbReference>
<keyword evidence="4 6" id="KW-0479">Metal-binding</keyword>
<evidence type="ECO:0000256" key="3">
    <source>
        <dbReference type="ARBA" id="ARBA00022617"/>
    </source>
</evidence>
<dbReference type="Proteomes" id="UP000070501">
    <property type="component" value="Unassembled WGS sequence"/>
</dbReference>
<comment type="cofactor">
    <cofactor evidence="1 6">
        <name>heme</name>
        <dbReference type="ChEBI" id="CHEBI:30413"/>
    </cofactor>
</comment>
<dbReference type="EMBL" id="KQ964252">
    <property type="protein sequence ID" value="KXJ90431.1"/>
    <property type="molecule type" value="Genomic_DNA"/>
</dbReference>
<dbReference type="PRINTS" id="PR00463">
    <property type="entry name" value="EP450I"/>
</dbReference>
<accession>A0A136IZP3</accession>
<organism evidence="8 9">
    <name type="scientific">Microdochium bolleyi</name>
    <dbReference type="NCBI Taxonomy" id="196109"/>
    <lineage>
        <taxon>Eukaryota</taxon>
        <taxon>Fungi</taxon>
        <taxon>Dikarya</taxon>
        <taxon>Ascomycota</taxon>
        <taxon>Pezizomycotina</taxon>
        <taxon>Sordariomycetes</taxon>
        <taxon>Xylariomycetidae</taxon>
        <taxon>Xylariales</taxon>
        <taxon>Microdochiaceae</taxon>
        <taxon>Microdochium</taxon>
    </lineage>
</organism>
<dbReference type="InterPro" id="IPR017972">
    <property type="entry name" value="Cyt_P450_CS"/>
</dbReference>
<dbReference type="InParanoid" id="A0A136IZP3"/>
<keyword evidence="9" id="KW-1185">Reference proteome</keyword>
<dbReference type="Pfam" id="PF00067">
    <property type="entry name" value="p450"/>
    <property type="match status" value="1"/>
</dbReference>
<keyword evidence="7" id="KW-0560">Oxidoreductase</keyword>
<sequence>MISAYESAAVLGLATATFVIARGIYLAFFHPLAKIPGPKLYTLTDWFYLYYLARGTWPHKLKQLHARYGATVRFSPDEVSTIDPEAWKQIYGHKKESSQQFPKDPAFYDASATPVRDIIHADNDGHKRMRRVMAHAFSEKALRAQSHLLDHHVDLFIAKFAEMAARDDPVDITLWYNFATFDVIGDLAFGQSFRCLEKGVYDPAVAAIQNSIKFGTVGQIVVRHPWVGPFFRRMVPRQIVHDFNYNVQRGEEIVKDRIDRGGGADRRDLLDYVLRHNDEKGLSKDEIATNATTLIIAGSDTTGTILVGTTFNLLTNRDKYDKLVEEIRGRFSSEEEINQGTVNDLPYLLAVFDESFRLYPPVPVGLSRVVPPGGSHISGYFLPENSKVSIPHLTAYRDPQTWTDPEHFVPERWLGTDLRYANDRRDILYPFSTGPRNCIGKNLAYAEMRTILTRLLWRFDLHIRPESRRWDDQCIYFAWEKGPLMVDVTPAKR</sequence>
<evidence type="ECO:0000313" key="8">
    <source>
        <dbReference type="EMBL" id="KXJ90431.1"/>
    </source>
</evidence>
<gene>
    <name evidence="8" type="ORF">Micbo1qcDRAFT_205278</name>
</gene>
<dbReference type="PANTHER" id="PTHR24305:SF210">
    <property type="entry name" value="CYTOCHROME P450 MONOOXYGENASE ASQL-RELATED"/>
    <property type="match status" value="1"/>
</dbReference>
<evidence type="ECO:0000256" key="5">
    <source>
        <dbReference type="ARBA" id="ARBA00023004"/>
    </source>
</evidence>
<dbReference type="InterPro" id="IPR036396">
    <property type="entry name" value="Cyt_P450_sf"/>
</dbReference>
<dbReference type="GO" id="GO:0005506">
    <property type="term" value="F:iron ion binding"/>
    <property type="evidence" value="ECO:0007669"/>
    <property type="project" value="InterPro"/>
</dbReference>
<name>A0A136IZP3_9PEZI</name>
<reference evidence="9" key="1">
    <citation type="submission" date="2016-02" db="EMBL/GenBank/DDBJ databases">
        <title>Draft genome sequence of Microdochium bolleyi, a fungal endophyte of beachgrass.</title>
        <authorList>
            <consortium name="DOE Joint Genome Institute"/>
            <person name="David A.S."/>
            <person name="May G."/>
            <person name="Haridas S."/>
            <person name="Lim J."/>
            <person name="Wang M."/>
            <person name="Labutti K."/>
            <person name="Lipzen A."/>
            <person name="Barry K."/>
            <person name="Grigoriev I.V."/>
        </authorList>
    </citation>
    <scope>NUCLEOTIDE SEQUENCE [LARGE SCALE GENOMIC DNA]</scope>
    <source>
        <strain evidence="9">J235TASD1</strain>
    </source>
</reference>
<evidence type="ECO:0000313" key="9">
    <source>
        <dbReference type="Proteomes" id="UP000070501"/>
    </source>
</evidence>
<comment type="similarity">
    <text evidence="2 7">Belongs to the cytochrome P450 family.</text>
</comment>
<dbReference type="CDD" id="cd11058">
    <property type="entry name" value="CYP60B-like"/>
    <property type="match status" value="1"/>
</dbReference>
<protein>
    <submittedName>
        <fullName evidence="8">Cytochrome P450</fullName>
    </submittedName>
</protein>
<evidence type="ECO:0000256" key="4">
    <source>
        <dbReference type="ARBA" id="ARBA00022723"/>
    </source>
</evidence>
<dbReference type="GO" id="GO:0016705">
    <property type="term" value="F:oxidoreductase activity, acting on paired donors, with incorporation or reduction of molecular oxygen"/>
    <property type="evidence" value="ECO:0007669"/>
    <property type="project" value="InterPro"/>
</dbReference>
<keyword evidence="3 6" id="KW-0349">Heme</keyword>
<feature type="binding site" description="axial binding residue" evidence="6">
    <location>
        <position position="438"/>
    </location>
    <ligand>
        <name>heme</name>
        <dbReference type="ChEBI" id="CHEBI:30413"/>
    </ligand>
    <ligandPart>
        <name>Fe</name>
        <dbReference type="ChEBI" id="CHEBI:18248"/>
    </ligandPart>
</feature>
<dbReference type="GO" id="GO:0004497">
    <property type="term" value="F:monooxygenase activity"/>
    <property type="evidence" value="ECO:0007669"/>
    <property type="project" value="UniProtKB-KW"/>
</dbReference>
<dbReference type="STRING" id="196109.A0A136IZP3"/>
<dbReference type="PROSITE" id="PS00086">
    <property type="entry name" value="CYTOCHROME_P450"/>
    <property type="match status" value="1"/>
</dbReference>
<dbReference type="OrthoDB" id="1470350at2759"/>
<dbReference type="AlphaFoldDB" id="A0A136IZP3"/>
<keyword evidence="7" id="KW-0503">Monooxygenase</keyword>